<feature type="chain" id="PRO_5038468878" description="DUF218 domain-containing protein" evidence="1">
    <location>
        <begin position="30"/>
        <end position="220"/>
    </location>
</feature>
<feature type="domain" description="DUF218" evidence="2">
    <location>
        <begin position="48"/>
        <end position="167"/>
    </location>
</feature>
<evidence type="ECO:0000313" key="5">
    <source>
        <dbReference type="Proteomes" id="UP000268652"/>
    </source>
</evidence>
<reference evidence="5 6" key="1">
    <citation type="submission" date="2018-09" db="EMBL/GenBank/DDBJ databases">
        <title>Streptomyces sp. nov. DS1-2, an endophytic actinomycete isolated from roots of Dendrobium scabrilingue.</title>
        <authorList>
            <person name="Kuncharoen N."/>
            <person name="Kudo T."/>
            <person name="Ohkuma M."/>
            <person name="Yuki M."/>
            <person name="Tanasupawat S."/>
        </authorList>
    </citation>
    <scope>NUCLEOTIDE SEQUENCE [LARGE SCALE GENOMIC DNA]</scope>
    <source>
        <strain evidence="3 6">AZ1-7</strain>
        <strain evidence="4 5">DS1-2</strain>
    </source>
</reference>
<gene>
    <name evidence="4" type="ORF">D7318_04050</name>
    <name evidence="3" type="ORF">D7319_05610</name>
</gene>
<keyword evidence="1" id="KW-0732">Signal</keyword>
<protein>
    <recommendedName>
        <fullName evidence="2">DUF218 domain-containing protein</fullName>
    </recommendedName>
</protein>
<dbReference type="OrthoDB" id="9782395at2"/>
<feature type="signal peptide" evidence="1">
    <location>
        <begin position="1"/>
        <end position="29"/>
    </location>
</feature>
<evidence type="ECO:0000256" key="1">
    <source>
        <dbReference type="SAM" id="SignalP"/>
    </source>
</evidence>
<evidence type="ECO:0000313" key="6">
    <source>
        <dbReference type="Proteomes" id="UP000275024"/>
    </source>
</evidence>
<dbReference type="EMBL" id="RBDY01000002">
    <property type="protein sequence ID" value="RKN26559.1"/>
    <property type="molecule type" value="Genomic_DNA"/>
</dbReference>
<dbReference type="PANTHER" id="PTHR30336:SF6">
    <property type="entry name" value="INTEGRAL MEMBRANE PROTEIN"/>
    <property type="match status" value="1"/>
</dbReference>
<dbReference type="Proteomes" id="UP000275024">
    <property type="component" value="Unassembled WGS sequence"/>
</dbReference>
<accession>A0A3A9WDK8</accession>
<dbReference type="PANTHER" id="PTHR30336">
    <property type="entry name" value="INNER MEMBRANE PROTEIN, PROBABLE PERMEASE"/>
    <property type="match status" value="1"/>
</dbReference>
<dbReference type="RefSeq" id="WP_120695438.1">
    <property type="nucleotide sequence ID" value="NZ_RBDX01000003.1"/>
</dbReference>
<evidence type="ECO:0000259" key="2">
    <source>
        <dbReference type="Pfam" id="PF02698"/>
    </source>
</evidence>
<evidence type="ECO:0000313" key="3">
    <source>
        <dbReference type="EMBL" id="RKN11421.1"/>
    </source>
</evidence>
<dbReference type="GO" id="GO:0005886">
    <property type="term" value="C:plasma membrane"/>
    <property type="evidence" value="ECO:0007669"/>
    <property type="project" value="TreeGrafter"/>
</dbReference>
<dbReference type="InterPro" id="IPR003848">
    <property type="entry name" value="DUF218"/>
</dbReference>
<name>A0A3A9WDK8_9ACTN</name>
<evidence type="ECO:0000313" key="4">
    <source>
        <dbReference type="EMBL" id="RKN26559.1"/>
    </source>
</evidence>
<dbReference type="InterPro" id="IPR051599">
    <property type="entry name" value="Cell_Envelope_Assoc"/>
</dbReference>
<dbReference type="Pfam" id="PF02698">
    <property type="entry name" value="DUF218"/>
    <property type="match status" value="1"/>
</dbReference>
<keyword evidence="5" id="KW-1185">Reference proteome</keyword>
<dbReference type="AlphaFoldDB" id="A0A3A9WDK8"/>
<proteinExistence type="predicted"/>
<dbReference type="CDD" id="cd06259">
    <property type="entry name" value="YdcF-like"/>
    <property type="match status" value="1"/>
</dbReference>
<dbReference type="EMBL" id="RBDX01000003">
    <property type="protein sequence ID" value="RKN11421.1"/>
    <property type="molecule type" value="Genomic_DNA"/>
</dbReference>
<dbReference type="Proteomes" id="UP000268652">
    <property type="component" value="Unassembled WGS sequence"/>
</dbReference>
<sequence length="220" mass="23671">MPRTVRGKRRALQAFMLLSVAALLPSAWLHVTTDGRVHTVGSAPSAPVTVVFGAGLRPDGEPSQWLAHRLDTAAELYHSGRTQALLVTGDNSTDDYNEPDAMRRYLMETGDIPADRIVTDHAGFNTWNSCARARSVFGVTDALLVSQEFHIRRALALCDAAGIDAHGVGVPERLSGVWIFSTLREMAGAVTAAFQAAFTPSPDFPGPRETSLDEILSEAS</sequence>
<comment type="caution">
    <text evidence="3">The sequence shown here is derived from an EMBL/GenBank/DDBJ whole genome shotgun (WGS) entry which is preliminary data.</text>
</comment>
<organism evidence="3 6">
    <name type="scientific">Streptomyces radicis</name>
    <dbReference type="NCBI Taxonomy" id="1750517"/>
    <lineage>
        <taxon>Bacteria</taxon>
        <taxon>Bacillati</taxon>
        <taxon>Actinomycetota</taxon>
        <taxon>Actinomycetes</taxon>
        <taxon>Kitasatosporales</taxon>
        <taxon>Streptomycetaceae</taxon>
        <taxon>Streptomyces</taxon>
    </lineage>
</organism>